<feature type="domain" description="von Hippel-Lindau disease tumour suppressor beta" evidence="4">
    <location>
        <begin position="138"/>
        <end position="185"/>
    </location>
</feature>
<dbReference type="PANTHER" id="PTHR11731">
    <property type="entry name" value="PROTEASE FAMILY S9B,C DIPEPTIDYL-PEPTIDASE IV-RELATED"/>
    <property type="match status" value="1"/>
</dbReference>
<feature type="compositionally biased region" description="Basic and acidic residues" evidence="1">
    <location>
        <begin position="104"/>
        <end position="114"/>
    </location>
</feature>
<dbReference type="EMBL" id="PUHZ01000010">
    <property type="protein sequence ID" value="PQO46418.1"/>
    <property type="molecule type" value="Genomic_DNA"/>
</dbReference>
<dbReference type="Pfam" id="PF00930">
    <property type="entry name" value="DPPIV_N"/>
    <property type="match status" value="1"/>
</dbReference>
<feature type="domain" description="Dipeptidylpeptidase IV N-terminal" evidence="3">
    <location>
        <begin position="237"/>
        <end position="528"/>
    </location>
</feature>
<dbReference type="Gene3D" id="2.60.40.780">
    <property type="entry name" value="von Hippel-Lindau disease tumour suppressor, beta domain"/>
    <property type="match status" value="1"/>
</dbReference>
<sequence length="813" mass="92493">MEQLGRAARGKVFRDEVRPQWLPGGDAFWYVVRTGEGAKQFVLVEATAGKREPAFDHAKLAEQLSAELGREVEANDLPFGALHFSEDLDTVSFRVGKDAFEYDRTEQKLTKPEGESDAPEDDLTGRRPYPSVDKGGEVNLVITNASTEPLMALWIDREGAPKMYGQIEPKEEFKHRTYVGHVWMILNRKGQALAIYEAVDKDNKLSLDGSTAWDLPRRGRGRGNFRGGPRGPRRGGRTSPDGTWKASIEEHNLVVRNTKTDEEIRLTDDGTEDSYLEDRFYWSPDSTRLIVMNITPGDDRKIYMVESSPKDQLQPKLHEHDYAKPGDKLEIKRPRLFDLEEGNEITVDASLLENPWSLSRLHWTEDSSEFRILFNQRGHQVLRFLAIERDGSVRTIVEEVSDTFIDYTNKVHLDELDETNELIWMSERDGWNHLYLIDTKTGEVKNPITSGEWVIRDVEEVDQEKRQIWFTAAGIVPEQDPYYIHHCRVNFDGTGLTMLTEGDGTHTIDYSPDRRFLIDKYSRADMPPVHTLRKVEDGSLVCELETADCSALEKTGWKRTERFVSKGRDGETDIYGVIYFPTNYDPDKKYPVIEYIYAGPHSAFVPKRFSSRSQTRAMAELGFIVVQIDGMGTNWRGKKFHDVCWKNLADSGFPDRILWMEAAAKKFPSMDLSRVGIYGGSAGGQSALGAMLSHGDFYKAAVADCGCHDNRMDKIWWNEQWMGWPIDKHYEEQSNVTNAHKLQGDLFLIVGELDTNVDPASTLQVVNALVKADKDFDFLIVPGAGHGIGSGSYGMRRTRDFFVRKLHGVEPRR</sequence>
<dbReference type="InterPro" id="IPR001375">
    <property type="entry name" value="Peptidase_S9_cat"/>
</dbReference>
<feature type="region of interest" description="Disordered" evidence="1">
    <location>
        <begin position="208"/>
        <end position="243"/>
    </location>
</feature>
<dbReference type="Pfam" id="PF01847">
    <property type="entry name" value="VHL"/>
    <property type="match status" value="1"/>
</dbReference>
<accession>A0A2S8GPQ0</accession>
<protein>
    <submittedName>
        <fullName evidence="5">Peptidase S9</fullName>
    </submittedName>
</protein>
<dbReference type="GO" id="GO:0008236">
    <property type="term" value="F:serine-type peptidase activity"/>
    <property type="evidence" value="ECO:0007669"/>
    <property type="project" value="InterPro"/>
</dbReference>
<dbReference type="Pfam" id="PF00326">
    <property type="entry name" value="Peptidase_S9"/>
    <property type="match status" value="1"/>
</dbReference>
<feature type="region of interest" description="Disordered" evidence="1">
    <location>
        <begin position="104"/>
        <end position="134"/>
    </location>
</feature>
<dbReference type="PANTHER" id="PTHR11731:SF118">
    <property type="entry name" value="BLR1971 PROTEIN"/>
    <property type="match status" value="1"/>
</dbReference>
<organism evidence="5 6">
    <name type="scientific">Blastopirellula marina</name>
    <dbReference type="NCBI Taxonomy" id="124"/>
    <lineage>
        <taxon>Bacteria</taxon>
        <taxon>Pseudomonadati</taxon>
        <taxon>Planctomycetota</taxon>
        <taxon>Planctomycetia</taxon>
        <taxon>Pirellulales</taxon>
        <taxon>Pirellulaceae</taxon>
        <taxon>Blastopirellula</taxon>
    </lineage>
</organism>
<dbReference type="GO" id="GO:0006508">
    <property type="term" value="P:proteolysis"/>
    <property type="evidence" value="ECO:0007669"/>
    <property type="project" value="InterPro"/>
</dbReference>
<evidence type="ECO:0000259" key="4">
    <source>
        <dbReference type="Pfam" id="PF01847"/>
    </source>
</evidence>
<dbReference type="SUPFAM" id="SSF82171">
    <property type="entry name" value="DPP6 N-terminal domain-like"/>
    <property type="match status" value="1"/>
</dbReference>
<dbReference type="OrthoDB" id="9812921at2"/>
<evidence type="ECO:0000313" key="6">
    <source>
        <dbReference type="Proteomes" id="UP000237819"/>
    </source>
</evidence>
<dbReference type="SUPFAM" id="SSF53474">
    <property type="entry name" value="alpha/beta-Hydrolases"/>
    <property type="match status" value="1"/>
</dbReference>
<proteinExistence type="predicted"/>
<name>A0A2S8GPQ0_9BACT</name>
<evidence type="ECO:0000259" key="3">
    <source>
        <dbReference type="Pfam" id="PF00930"/>
    </source>
</evidence>
<evidence type="ECO:0000259" key="2">
    <source>
        <dbReference type="Pfam" id="PF00326"/>
    </source>
</evidence>
<dbReference type="AlphaFoldDB" id="A0A2S8GPQ0"/>
<dbReference type="InterPro" id="IPR002469">
    <property type="entry name" value="Peptidase_S9B_N"/>
</dbReference>
<dbReference type="Gene3D" id="3.40.50.1820">
    <property type="entry name" value="alpha/beta hydrolase"/>
    <property type="match status" value="1"/>
</dbReference>
<reference evidence="5 6" key="1">
    <citation type="submission" date="2018-02" db="EMBL/GenBank/DDBJ databases">
        <title>Comparative genomes isolates from brazilian mangrove.</title>
        <authorList>
            <person name="Araujo J.E."/>
            <person name="Taketani R.G."/>
            <person name="Silva M.C.P."/>
            <person name="Loureco M.V."/>
            <person name="Andreote F.D."/>
        </authorList>
    </citation>
    <scope>NUCLEOTIDE SEQUENCE [LARGE SCALE GENOMIC DNA]</scope>
    <source>
        <strain evidence="5 6">Nap-Phe MGV</strain>
    </source>
</reference>
<feature type="domain" description="Peptidase S9 prolyl oligopeptidase catalytic" evidence="2">
    <location>
        <begin position="612"/>
        <end position="801"/>
    </location>
</feature>
<dbReference type="Gene3D" id="2.140.10.30">
    <property type="entry name" value="Dipeptidylpeptidase IV, N-terminal domain"/>
    <property type="match status" value="1"/>
</dbReference>
<evidence type="ECO:0000313" key="5">
    <source>
        <dbReference type="EMBL" id="PQO46418.1"/>
    </source>
</evidence>
<dbReference type="InterPro" id="IPR036208">
    <property type="entry name" value="VHL_sf"/>
</dbReference>
<gene>
    <name evidence="5" type="ORF">C5Y93_10050</name>
</gene>
<dbReference type="Proteomes" id="UP000237819">
    <property type="component" value="Unassembled WGS sequence"/>
</dbReference>
<dbReference type="SUPFAM" id="SSF49468">
    <property type="entry name" value="VHL"/>
    <property type="match status" value="1"/>
</dbReference>
<comment type="caution">
    <text evidence="5">The sequence shown here is derived from an EMBL/GenBank/DDBJ whole genome shotgun (WGS) entry which is preliminary data.</text>
</comment>
<dbReference type="InterPro" id="IPR029058">
    <property type="entry name" value="AB_hydrolase_fold"/>
</dbReference>
<dbReference type="InterPro" id="IPR050278">
    <property type="entry name" value="Serine_Prot_S9B/DPPIV"/>
</dbReference>
<dbReference type="InterPro" id="IPR024053">
    <property type="entry name" value="VHL_beta_dom"/>
</dbReference>
<evidence type="ECO:0000256" key="1">
    <source>
        <dbReference type="SAM" id="MobiDB-lite"/>
    </source>
</evidence>
<dbReference type="InterPro" id="IPR037140">
    <property type="entry name" value="VHL_beta_dom_sf"/>
</dbReference>